<feature type="compositionally biased region" description="Acidic residues" evidence="1">
    <location>
        <begin position="182"/>
        <end position="193"/>
    </location>
</feature>
<organism evidence="3 4">
    <name type="scientific">Lentinula detonsa</name>
    <dbReference type="NCBI Taxonomy" id="2804962"/>
    <lineage>
        <taxon>Eukaryota</taxon>
        <taxon>Fungi</taxon>
        <taxon>Dikarya</taxon>
        <taxon>Basidiomycota</taxon>
        <taxon>Agaricomycotina</taxon>
        <taxon>Agaricomycetes</taxon>
        <taxon>Agaricomycetidae</taxon>
        <taxon>Agaricales</taxon>
        <taxon>Marasmiineae</taxon>
        <taxon>Omphalotaceae</taxon>
        <taxon>Lentinula</taxon>
    </lineage>
</organism>
<dbReference type="Pfam" id="PF12776">
    <property type="entry name" value="Myb_DNA-bind_3"/>
    <property type="match status" value="1"/>
</dbReference>
<evidence type="ECO:0000259" key="2">
    <source>
        <dbReference type="Pfam" id="PF12776"/>
    </source>
</evidence>
<feature type="domain" description="Myb/SANT-like" evidence="2">
    <location>
        <begin position="28"/>
        <end position="130"/>
    </location>
</feature>
<dbReference type="EMBL" id="JANVFU010000012">
    <property type="protein sequence ID" value="KAJ3741197.1"/>
    <property type="molecule type" value="Genomic_DNA"/>
</dbReference>
<reference evidence="3 4" key="1">
    <citation type="journal article" date="2023" name="Proc. Natl. Acad. Sci. U.S.A.">
        <title>A global phylogenomic analysis of the shiitake genus Lentinula.</title>
        <authorList>
            <person name="Sierra-Patev S."/>
            <person name="Min B."/>
            <person name="Naranjo-Ortiz M."/>
            <person name="Looney B."/>
            <person name="Konkel Z."/>
            <person name="Slot J.C."/>
            <person name="Sakamoto Y."/>
            <person name="Steenwyk J.L."/>
            <person name="Rokas A."/>
            <person name="Carro J."/>
            <person name="Camarero S."/>
            <person name="Ferreira P."/>
            <person name="Molpeceres G."/>
            <person name="Ruiz-Duenas F.J."/>
            <person name="Serrano A."/>
            <person name="Henrissat B."/>
            <person name="Drula E."/>
            <person name="Hughes K.W."/>
            <person name="Mata J.L."/>
            <person name="Ishikawa N.K."/>
            <person name="Vargas-Isla R."/>
            <person name="Ushijima S."/>
            <person name="Smith C.A."/>
            <person name="Donoghue J."/>
            <person name="Ahrendt S."/>
            <person name="Andreopoulos W."/>
            <person name="He G."/>
            <person name="LaButti K."/>
            <person name="Lipzen A."/>
            <person name="Ng V."/>
            <person name="Riley R."/>
            <person name="Sandor L."/>
            <person name="Barry K."/>
            <person name="Martinez A.T."/>
            <person name="Xiao Y."/>
            <person name="Gibbons J.G."/>
            <person name="Terashima K."/>
            <person name="Grigoriev I.V."/>
            <person name="Hibbett D."/>
        </authorList>
    </citation>
    <scope>NUCLEOTIDE SEQUENCE [LARGE SCALE GENOMIC DNA]</scope>
    <source>
        <strain evidence="3 4">TFB7810</strain>
    </source>
</reference>
<feature type="region of interest" description="Disordered" evidence="1">
    <location>
        <begin position="1"/>
        <end position="30"/>
    </location>
</feature>
<evidence type="ECO:0000256" key="1">
    <source>
        <dbReference type="SAM" id="MobiDB-lite"/>
    </source>
</evidence>
<comment type="caution">
    <text evidence="3">The sequence shown here is derived from an EMBL/GenBank/DDBJ whole genome shotgun (WGS) entry which is preliminary data.</text>
</comment>
<name>A0A9W8NUL6_9AGAR</name>
<dbReference type="PANTHER" id="PTHR47072:SF4">
    <property type="entry name" value="MYB_SANT-LIKE DOMAIN-CONTAINING PROTEIN"/>
    <property type="match status" value="1"/>
</dbReference>
<dbReference type="InterPro" id="IPR024752">
    <property type="entry name" value="Myb/SANT-like_dom"/>
</dbReference>
<dbReference type="Proteomes" id="UP001142393">
    <property type="component" value="Unassembled WGS sequence"/>
</dbReference>
<evidence type="ECO:0000313" key="4">
    <source>
        <dbReference type="Proteomes" id="UP001142393"/>
    </source>
</evidence>
<keyword evidence="4" id="KW-1185">Reference proteome</keyword>
<proteinExistence type="predicted"/>
<dbReference type="AlphaFoldDB" id="A0A9W8NUL6"/>
<feature type="region of interest" description="Disordered" evidence="1">
    <location>
        <begin position="167"/>
        <end position="193"/>
    </location>
</feature>
<sequence length="349" mass="38048">MASTPNAPATRAPPSQQLKTAASKPKTHWTTDSDRALLGCLKESKHAGFQTDNGGFHADAFKAAAARIEEESKELDDSEKIGTAKTSESCRTRFTTLKKEYKEVKYLQNLSGFGWNPLQHVVTATPSVWSSLLTASPKYAKWQRKSFFFFDEMAELVDGHVATGATAFHPSAPAPQPVPIQDEAEADDEQTDDGEDLAMDMNLARSSQSTITQASQSPRTPVQSSQASSTVSVAIKRRRSAAPDSLERPSKRSHSRKSNQSNAGLEIADALRDLADSAKGDISDPNSRTPSRKSRAIRTIEEDGELSDSSMTQAFQLISRNVSVADTYLAISDVSRRTRYLSAELFSSN</sequence>
<evidence type="ECO:0000313" key="3">
    <source>
        <dbReference type="EMBL" id="KAJ3741197.1"/>
    </source>
</evidence>
<feature type="compositionally biased region" description="Polar residues" evidence="1">
    <location>
        <begin position="1"/>
        <end position="20"/>
    </location>
</feature>
<dbReference type="PANTHER" id="PTHR47072">
    <property type="match status" value="1"/>
</dbReference>
<feature type="compositionally biased region" description="Low complexity" evidence="1">
    <location>
        <begin position="206"/>
        <end position="234"/>
    </location>
</feature>
<protein>
    <recommendedName>
        <fullName evidence="2">Myb/SANT-like domain-containing protein</fullName>
    </recommendedName>
</protein>
<feature type="region of interest" description="Disordered" evidence="1">
    <location>
        <begin position="206"/>
        <end position="264"/>
    </location>
</feature>
<gene>
    <name evidence="3" type="ORF">DFH05DRAFT_1545224</name>
</gene>
<accession>A0A9W8NUL6</accession>